<name>A0ABQ4J184_9ACTN</name>
<proteinExistence type="predicted"/>
<evidence type="ECO:0000256" key="2">
    <source>
        <dbReference type="ARBA" id="ARBA00023125"/>
    </source>
</evidence>
<feature type="region of interest" description="Disordered" evidence="4">
    <location>
        <begin position="1"/>
        <end position="23"/>
    </location>
</feature>
<evidence type="ECO:0000259" key="5">
    <source>
        <dbReference type="PROSITE" id="PS50932"/>
    </source>
</evidence>
<dbReference type="EMBL" id="BOPB01000028">
    <property type="protein sequence ID" value="GIJ23894.1"/>
    <property type="molecule type" value="Genomic_DNA"/>
</dbReference>
<keyword evidence="7" id="KW-1185">Reference proteome</keyword>
<dbReference type="PANTHER" id="PTHR30146">
    <property type="entry name" value="LACI-RELATED TRANSCRIPTIONAL REPRESSOR"/>
    <property type="match status" value="1"/>
</dbReference>
<comment type="caution">
    <text evidence="6">The sequence shown here is derived from an EMBL/GenBank/DDBJ whole genome shotgun (WGS) entry which is preliminary data.</text>
</comment>
<dbReference type="PRINTS" id="PR00036">
    <property type="entry name" value="HTHLACI"/>
</dbReference>
<dbReference type="InterPro" id="IPR010982">
    <property type="entry name" value="Lambda_DNA-bd_dom_sf"/>
</dbReference>
<keyword evidence="3" id="KW-0804">Transcription</keyword>
<accession>A0ABQ4J184</accession>
<dbReference type="InterPro" id="IPR000843">
    <property type="entry name" value="HTH_LacI"/>
</dbReference>
<keyword evidence="1" id="KW-0805">Transcription regulation</keyword>
<organism evidence="6 7">
    <name type="scientific">Micromonospora lutea</name>
    <dbReference type="NCBI Taxonomy" id="419825"/>
    <lineage>
        <taxon>Bacteria</taxon>
        <taxon>Bacillati</taxon>
        <taxon>Actinomycetota</taxon>
        <taxon>Actinomycetes</taxon>
        <taxon>Micromonosporales</taxon>
        <taxon>Micromonosporaceae</taxon>
        <taxon>Micromonospora</taxon>
    </lineage>
</organism>
<reference evidence="6 7" key="1">
    <citation type="submission" date="2021-01" db="EMBL/GenBank/DDBJ databases">
        <title>Whole genome shotgun sequence of Verrucosispora lutea NBRC 106530.</title>
        <authorList>
            <person name="Komaki H."/>
            <person name="Tamura T."/>
        </authorList>
    </citation>
    <scope>NUCLEOTIDE SEQUENCE [LARGE SCALE GENOMIC DNA]</scope>
    <source>
        <strain evidence="6 7">NBRC 106530</strain>
    </source>
</reference>
<evidence type="ECO:0000256" key="4">
    <source>
        <dbReference type="SAM" id="MobiDB-lite"/>
    </source>
</evidence>
<sequence>MDDKMTSGPDVAAPPPGQRRKVSSHDIARLAGVSQSTVSRVLNNHPRITAVTRNRVLAAMEQLRYTPNAAARTLITGRSQLIGLVVSNITNPFYPQLIEAIVATAAEHDYNVVLGNTQESPRRQMDYLKLLVEHQVDGAILTSALQSGADDLQRVIRAGTPVVLVNRTLPGGTLDSVHIDNQRGGAIATEHLIRLGHRRIAFAGGRADTSTNQLRFDGYRQAMIEAGLDIDPDLVVHGDFTHLSGGITAHRLVTAARPPSAIVCADDVIALGCIDALHDRRVRVPQDIAVVGFDDVPVAALKGIGLTTVRQPAPEMGRRAFDLLMRRIGDDRQGPAVDEVLPAELVIRDTCGARAGGRG</sequence>
<dbReference type="SUPFAM" id="SSF53822">
    <property type="entry name" value="Periplasmic binding protein-like I"/>
    <property type="match status" value="1"/>
</dbReference>
<keyword evidence="2" id="KW-0238">DNA-binding</keyword>
<dbReference type="Pfam" id="PF13377">
    <property type="entry name" value="Peripla_BP_3"/>
    <property type="match status" value="1"/>
</dbReference>
<dbReference type="SMART" id="SM00354">
    <property type="entry name" value="HTH_LACI"/>
    <property type="match status" value="1"/>
</dbReference>
<gene>
    <name evidence="6" type="ORF">Vlu01_45180</name>
</gene>
<dbReference type="Gene3D" id="1.10.260.40">
    <property type="entry name" value="lambda repressor-like DNA-binding domains"/>
    <property type="match status" value="1"/>
</dbReference>
<evidence type="ECO:0000256" key="3">
    <source>
        <dbReference type="ARBA" id="ARBA00023163"/>
    </source>
</evidence>
<evidence type="ECO:0000313" key="6">
    <source>
        <dbReference type="EMBL" id="GIJ23894.1"/>
    </source>
</evidence>
<dbReference type="Pfam" id="PF00356">
    <property type="entry name" value="LacI"/>
    <property type="match status" value="1"/>
</dbReference>
<evidence type="ECO:0000256" key="1">
    <source>
        <dbReference type="ARBA" id="ARBA00023015"/>
    </source>
</evidence>
<dbReference type="PANTHER" id="PTHR30146:SF109">
    <property type="entry name" value="HTH-TYPE TRANSCRIPTIONAL REGULATOR GALS"/>
    <property type="match status" value="1"/>
</dbReference>
<feature type="domain" description="HTH lacI-type" evidence="5">
    <location>
        <begin position="22"/>
        <end position="76"/>
    </location>
</feature>
<dbReference type="CDD" id="cd01392">
    <property type="entry name" value="HTH_LacI"/>
    <property type="match status" value="1"/>
</dbReference>
<dbReference type="Proteomes" id="UP000643165">
    <property type="component" value="Unassembled WGS sequence"/>
</dbReference>
<dbReference type="Gene3D" id="3.40.50.2300">
    <property type="match status" value="2"/>
</dbReference>
<dbReference type="InterPro" id="IPR046335">
    <property type="entry name" value="LacI/GalR-like_sensor"/>
</dbReference>
<dbReference type="SUPFAM" id="SSF47413">
    <property type="entry name" value="lambda repressor-like DNA-binding domains"/>
    <property type="match status" value="1"/>
</dbReference>
<dbReference type="PROSITE" id="PS50932">
    <property type="entry name" value="HTH_LACI_2"/>
    <property type="match status" value="1"/>
</dbReference>
<dbReference type="CDD" id="cd06267">
    <property type="entry name" value="PBP1_LacI_sugar_binding-like"/>
    <property type="match status" value="1"/>
</dbReference>
<protein>
    <submittedName>
        <fullName evidence="6">LacI family transcriptional regulator</fullName>
    </submittedName>
</protein>
<dbReference type="InterPro" id="IPR028082">
    <property type="entry name" value="Peripla_BP_I"/>
</dbReference>
<evidence type="ECO:0000313" key="7">
    <source>
        <dbReference type="Proteomes" id="UP000643165"/>
    </source>
</evidence>